<evidence type="ECO:0000313" key="3">
    <source>
        <dbReference type="Proteomes" id="UP000826656"/>
    </source>
</evidence>
<sequence>MATKMKDQTDAVSEVSAMYTSDVWQSQWDKFLEKENNNVDDKSDLDKYLEDDVEKIKYFNILTWWKASSERYPVVSRIARDMPAIPTSIVASEYTAEALVCVNNGYVNIYRIISGHYFEH</sequence>
<evidence type="ECO:0000313" key="2">
    <source>
        <dbReference type="EMBL" id="KAH0755815.1"/>
    </source>
</evidence>
<dbReference type="Proteomes" id="UP000826656">
    <property type="component" value="Unassembled WGS sequence"/>
</dbReference>
<feature type="domain" description="HAT C-terminal dimerisation" evidence="1">
    <location>
        <begin position="44"/>
        <end position="98"/>
    </location>
</feature>
<dbReference type="SUPFAM" id="SSF53098">
    <property type="entry name" value="Ribonuclease H-like"/>
    <property type="match status" value="1"/>
</dbReference>
<reference evidence="2 3" key="1">
    <citation type="journal article" date="2021" name="bioRxiv">
        <title>Chromosome-scale and haplotype-resolved genome assembly of a tetraploid potato cultivar.</title>
        <authorList>
            <person name="Sun H."/>
            <person name="Jiao W.-B."/>
            <person name="Krause K."/>
            <person name="Campoy J.A."/>
            <person name="Goel M."/>
            <person name="Folz-Donahue K."/>
            <person name="Kukat C."/>
            <person name="Huettel B."/>
            <person name="Schneeberger K."/>
        </authorList>
    </citation>
    <scope>NUCLEOTIDE SEQUENCE [LARGE SCALE GENOMIC DNA]</scope>
    <source>
        <strain evidence="2">SolTubOtavaFocal</strain>
        <tissue evidence="2">Leaves</tissue>
    </source>
</reference>
<protein>
    <recommendedName>
        <fullName evidence="1">HAT C-terminal dimerisation domain-containing protein</fullName>
    </recommendedName>
</protein>
<dbReference type="InterPro" id="IPR012337">
    <property type="entry name" value="RNaseH-like_sf"/>
</dbReference>
<dbReference type="PANTHER" id="PTHR23272:SF193">
    <property type="entry name" value="OS07G0624100 PROTEIN"/>
    <property type="match status" value="1"/>
</dbReference>
<proteinExistence type="predicted"/>
<dbReference type="Pfam" id="PF05699">
    <property type="entry name" value="Dimer_Tnp_hAT"/>
    <property type="match status" value="1"/>
</dbReference>
<organism evidence="2 3">
    <name type="scientific">Solanum tuberosum</name>
    <name type="common">Potato</name>
    <dbReference type="NCBI Taxonomy" id="4113"/>
    <lineage>
        <taxon>Eukaryota</taxon>
        <taxon>Viridiplantae</taxon>
        <taxon>Streptophyta</taxon>
        <taxon>Embryophyta</taxon>
        <taxon>Tracheophyta</taxon>
        <taxon>Spermatophyta</taxon>
        <taxon>Magnoliopsida</taxon>
        <taxon>eudicotyledons</taxon>
        <taxon>Gunneridae</taxon>
        <taxon>Pentapetalae</taxon>
        <taxon>asterids</taxon>
        <taxon>lamiids</taxon>
        <taxon>Solanales</taxon>
        <taxon>Solanaceae</taxon>
        <taxon>Solanoideae</taxon>
        <taxon>Solaneae</taxon>
        <taxon>Solanum</taxon>
    </lineage>
</organism>
<name>A0ABQ7UYI2_SOLTU</name>
<dbReference type="EMBL" id="JAIVGD010000018">
    <property type="protein sequence ID" value="KAH0755815.1"/>
    <property type="molecule type" value="Genomic_DNA"/>
</dbReference>
<accession>A0ABQ7UYI2</accession>
<dbReference type="PANTHER" id="PTHR23272">
    <property type="entry name" value="BED FINGER-RELATED"/>
    <property type="match status" value="1"/>
</dbReference>
<gene>
    <name evidence="2" type="ORF">KY290_026085</name>
</gene>
<dbReference type="InterPro" id="IPR008906">
    <property type="entry name" value="HATC_C_dom"/>
</dbReference>
<comment type="caution">
    <text evidence="2">The sequence shown here is derived from an EMBL/GenBank/DDBJ whole genome shotgun (WGS) entry which is preliminary data.</text>
</comment>
<keyword evidence="3" id="KW-1185">Reference proteome</keyword>
<evidence type="ECO:0000259" key="1">
    <source>
        <dbReference type="Pfam" id="PF05699"/>
    </source>
</evidence>